<proteinExistence type="predicted"/>
<dbReference type="RefSeq" id="YP_009177086.1">
    <property type="nucleotide sequence ID" value="NC_028238.1"/>
</dbReference>
<evidence type="ECO:0000313" key="5">
    <source>
        <dbReference type="EMBL" id="ALA62439.1"/>
    </source>
</evidence>
<evidence type="ECO:0000256" key="1">
    <source>
        <dbReference type="ARBA" id="ARBA00004167"/>
    </source>
</evidence>
<dbReference type="GO" id="GO:0016020">
    <property type="term" value="C:membrane"/>
    <property type="evidence" value="ECO:0007669"/>
    <property type="project" value="UniProtKB-SubCell"/>
</dbReference>
<evidence type="ECO:0000313" key="6">
    <source>
        <dbReference type="Proteomes" id="UP000142477"/>
    </source>
</evidence>
<protein>
    <submittedName>
        <fullName evidence="5">Uncharacterized protein</fullName>
    </submittedName>
</protein>
<dbReference type="Proteomes" id="UP000142477">
    <property type="component" value="Segment"/>
</dbReference>
<accession>A0A0M3ZPL1</accession>
<dbReference type="InterPro" id="IPR021155">
    <property type="entry name" value="Poxvirus_E2/O1"/>
</dbReference>
<organism evidence="5 6">
    <name type="scientific">Turkeypox virus</name>
    <dbReference type="NCBI Taxonomy" id="336486"/>
    <lineage>
        <taxon>Viruses</taxon>
        <taxon>Varidnaviria</taxon>
        <taxon>Bamfordvirae</taxon>
        <taxon>Nucleocytoviricota</taxon>
        <taxon>Pokkesviricetes</taxon>
        <taxon>Chitovirales</taxon>
        <taxon>Poxviridae</taxon>
        <taxon>Chordopoxvirinae</taxon>
        <taxon>Avipoxvirus</taxon>
        <taxon>Avipoxvirus turkeypox</taxon>
    </lineage>
</organism>
<keyword evidence="6" id="KW-1185">Reference proteome</keyword>
<dbReference type="KEGG" id="vg:26122755"/>
<dbReference type="GeneID" id="26122755"/>
<dbReference type="OrthoDB" id="4497at10239"/>
<name>A0A0M3ZPL1_9POXV</name>
<keyword evidence="2" id="KW-0812">Transmembrane</keyword>
<dbReference type="PIRSF" id="PIRSF015980">
    <property type="entry name" value="VAC_O1L"/>
    <property type="match status" value="1"/>
</dbReference>
<keyword evidence="4" id="KW-0472">Membrane</keyword>
<comment type="subcellular location">
    <subcellularLocation>
        <location evidence="1">Membrane</location>
        <topology evidence="1">Single-pass membrane protein</topology>
    </subcellularLocation>
</comment>
<evidence type="ECO:0000256" key="2">
    <source>
        <dbReference type="ARBA" id="ARBA00022692"/>
    </source>
</evidence>
<keyword evidence="3" id="KW-1133">Transmembrane helix</keyword>
<dbReference type="Pfam" id="PF04497">
    <property type="entry name" value="Pox_E2-like"/>
    <property type="match status" value="1"/>
</dbReference>
<dbReference type="InterPro" id="IPR006732">
    <property type="entry name" value="Poxvirus_O1"/>
</dbReference>
<evidence type="ECO:0000256" key="3">
    <source>
        <dbReference type="ARBA" id="ARBA00022989"/>
    </source>
</evidence>
<reference evidence="5 6" key="1">
    <citation type="journal article" date="2015" name="Infect. Genet. Evol.">
        <title>Unique genomic organization of a novel Avipoxvirus detected in turkey (Meleagris gallopavo).</title>
        <authorList>
            <person name="Banyai K."/>
            <person name="Palya V."/>
            <person name="Denes B."/>
            <person name="Glavits R."/>
            <person name="Ivanics E."/>
            <person name="Horvath B."/>
            <person name="Farkas S.L."/>
            <person name="Marton S."/>
            <person name="Balint A."/>
            <person name="Gyuranecz M."/>
            <person name="Erdelyi K."/>
            <person name="Dan A."/>
        </authorList>
    </citation>
    <scope>NUCLEOTIDE SEQUENCE [LARGE SCALE GENOMIC DNA]</scope>
    <source>
        <strain evidence="5 6">TKPV-HU1124/2011</strain>
    </source>
</reference>
<dbReference type="EMBL" id="KP728110">
    <property type="protein sequence ID" value="ALA62439.1"/>
    <property type="molecule type" value="Genomic_DNA"/>
</dbReference>
<sequence>MSSVYPKKIQRAISSLIKKKLNFDRLSSKNVYTLIKYNIFANLPVKYYDFAVGIDINNILAFEENIIKISDINKLLNLLHIIPDCLSDIIAYHKEYLLLDGIIVDKMIKSNMISTSDISTILRNGIKTSVDIAILRRTLVIPGTSFSLDDIEKVMLNSNINNVKILYNNIDTSIYNVMFMEEHYSIPPIHPSLHQLADIEKIIMLVKKYPNDDIIEYVDSNIKSSKLFLQAMLEFVKNRLPAITRPINKWLVTRIPVDQLRNIFGVYFYVLFDWLDIPLYIDKYIFTKLSKEEIQFICRYIDIYRNKSEIFVRMFQWYLYYCGSMHPQKVFDTLTIKKQNKYSATTSSLESINDNTNIPSLINEFKYNYGLGKRILSSSASTDTKLYALHELKNLTTCANNSCFDLGVLYAIIIKLSHRVREGVLYKNDLFYNLQTVSTLHSYDKYNNGTIESSDILLLPLARLMCSMASKGIINMHFLETDHLWGPLMYLLENTPKIDFNRFVSAVKNINEENISRRIVSNKLEYLNNVDIYKLFNYNKIKLYGSDFIRSVILVNTVFEYIFTILVIRYKKSTYNYRKFLELLAKQCLEGFGIPSYLSRKIYVSESTICFEMDRLINNNLIPIRTYGLVIKLLITIFGNINGVGKRFARIRFRKNKIKIRNTW</sequence>
<evidence type="ECO:0000256" key="4">
    <source>
        <dbReference type="ARBA" id="ARBA00023136"/>
    </source>
</evidence>